<organism evidence="2 3">
    <name type="scientific">Ceratodon purpureus</name>
    <name type="common">Fire moss</name>
    <name type="synonym">Dicranum purpureum</name>
    <dbReference type="NCBI Taxonomy" id="3225"/>
    <lineage>
        <taxon>Eukaryota</taxon>
        <taxon>Viridiplantae</taxon>
        <taxon>Streptophyta</taxon>
        <taxon>Embryophyta</taxon>
        <taxon>Bryophyta</taxon>
        <taxon>Bryophytina</taxon>
        <taxon>Bryopsida</taxon>
        <taxon>Dicranidae</taxon>
        <taxon>Pseudoditrichales</taxon>
        <taxon>Ditrichaceae</taxon>
        <taxon>Ceratodon</taxon>
    </lineage>
</organism>
<gene>
    <name evidence="2" type="ORF">KC19_12G068100</name>
</gene>
<keyword evidence="1" id="KW-1133">Transmembrane helix</keyword>
<reference evidence="2" key="1">
    <citation type="submission" date="2020-06" db="EMBL/GenBank/DDBJ databases">
        <title>WGS assembly of Ceratodon purpureus strain R40.</title>
        <authorList>
            <person name="Carey S.B."/>
            <person name="Jenkins J."/>
            <person name="Shu S."/>
            <person name="Lovell J.T."/>
            <person name="Sreedasyam A."/>
            <person name="Maumus F."/>
            <person name="Tiley G.P."/>
            <person name="Fernandez-Pozo N."/>
            <person name="Barry K."/>
            <person name="Chen C."/>
            <person name="Wang M."/>
            <person name="Lipzen A."/>
            <person name="Daum C."/>
            <person name="Saski C.A."/>
            <person name="Payton A.C."/>
            <person name="Mcbreen J.C."/>
            <person name="Conrad R.E."/>
            <person name="Kollar L.M."/>
            <person name="Olsson S."/>
            <person name="Huttunen S."/>
            <person name="Landis J.B."/>
            <person name="Wickett N.J."/>
            <person name="Johnson M.G."/>
            <person name="Rensing S.A."/>
            <person name="Grimwood J."/>
            <person name="Schmutz J."/>
            <person name="Mcdaniel S.F."/>
        </authorList>
    </citation>
    <scope>NUCLEOTIDE SEQUENCE</scope>
    <source>
        <strain evidence="2">R40</strain>
    </source>
</reference>
<dbReference type="AlphaFoldDB" id="A0A8T0G539"/>
<sequence length="141" mass="15416">MLPVDRSNANSHRSGQLELLKMSDAARSTRFLVSELEEMVRRTAEETDLRRKARLMVILAAVLVAGGAALVCTGAVVFLLVVPAVVVLSPLLLAVSMASLLFRKASGLWRRRSRSRDSSVVVEVGVWSVVSDPYKSDLTKH</sequence>
<comment type="caution">
    <text evidence="2">The sequence shown here is derived from an EMBL/GenBank/DDBJ whole genome shotgun (WGS) entry which is preliminary data.</text>
</comment>
<protein>
    <submittedName>
        <fullName evidence="2">Uncharacterized protein</fullName>
    </submittedName>
</protein>
<keyword evidence="3" id="KW-1185">Reference proteome</keyword>
<keyword evidence="1" id="KW-0472">Membrane</keyword>
<dbReference type="EMBL" id="CM026433">
    <property type="protein sequence ID" value="KAG0554160.1"/>
    <property type="molecule type" value="Genomic_DNA"/>
</dbReference>
<keyword evidence="1" id="KW-0812">Transmembrane</keyword>
<evidence type="ECO:0000313" key="2">
    <source>
        <dbReference type="EMBL" id="KAG0554160.1"/>
    </source>
</evidence>
<evidence type="ECO:0000256" key="1">
    <source>
        <dbReference type="SAM" id="Phobius"/>
    </source>
</evidence>
<feature type="transmembrane region" description="Helical" evidence="1">
    <location>
        <begin position="55"/>
        <end position="78"/>
    </location>
</feature>
<feature type="transmembrane region" description="Helical" evidence="1">
    <location>
        <begin position="84"/>
        <end position="102"/>
    </location>
</feature>
<accession>A0A8T0G539</accession>
<evidence type="ECO:0000313" key="3">
    <source>
        <dbReference type="Proteomes" id="UP000822688"/>
    </source>
</evidence>
<name>A0A8T0G539_CERPU</name>
<dbReference type="Proteomes" id="UP000822688">
    <property type="component" value="Chromosome 12"/>
</dbReference>
<proteinExistence type="predicted"/>